<dbReference type="AlphaFoldDB" id="A0A1H4KLD7"/>
<feature type="transmembrane region" description="Helical" evidence="1">
    <location>
        <begin position="170"/>
        <end position="196"/>
    </location>
</feature>
<feature type="transmembrane region" description="Helical" evidence="1">
    <location>
        <begin position="12"/>
        <end position="31"/>
    </location>
</feature>
<sequence>MTARTQRLIQYLVIALAALVAVLPLAIYGYSCGHDFDFHLRSWMEASAQWHHGILKPIWAFHAAWNAGEPRLLFYPPLSWMTGALLTSVLPWVSVSTTFTWLVLCLSGLTMHRLVRRWTTGGVATLAACVYLANPYMLFCAYERTAYAELMAAAWMPLLLAALLRPRVSLWRVAVAIALLWLTNAPAAVVGCYTLLLVGGGRLILLWRRNRVAARYYAGVLTGGFALGLLTDAFYLVPMAIERKYVQLNLAIVPNARPDANYLFSHTGDEFHDGVLMHSSLIGIGLVALAVVCGCSWLMLRKHRVESYHSMQSRDTITLMERGRSDAAAIAIPVLVVFSVIVMFLLTKFSWPIWHFAPELVFLQFPWRFLAMQAAVSILLLALCVERLGELRGASRLPWPALAGAGLCIAALAGFLGANQGFRQGCDDEEGLTPQRMAFAHGDGFEQTDEYTPVGANNEALEIQLPAAWIASSARGVPEGKNGIPVKGTLLPRESVPHPDDLIFSVTAPGPAEFLVIRMRRFQGWHVLRDGKEITDLPYRSDGLTAVPLPTAGPHTVELRYRRTADQWLGGLLSLLGFGCVAGLARRESKYMPRRATST</sequence>
<keyword evidence="1" id="KW-0812">Transmembrane</keyword>
<keyword evidence="1" id="KW-0472">Membrane</keyword>
<feature type="transmembrane region" description="Helical" evidence="1">
    <location>
        <begin position="216"/>
        <end position="237"/>
    </location>
</feature>
<evidence type="ECO:0000313" key="3">
    <source>
        <dbReference type="Proteomes" id="UP000182409"/>
    </source>
</evidence>
<feature type="transmembrane region" description="Helical" evidence="1">
    <location>
        <begin position="327"/>
        <end position="347"/>
    </location>
</feature>
<feature type="transmembrane region" description="Helical" evidence="1">
    <location>
        <begin position="568"/>
        <end position="585"/>
    </location>
</feature>
<dbReference type="OrthoDB" id="106188at2"/>
<dbReference type="Proteomes" id="UP000182409">
    <property type="component" value="Unassembled WGS sequence"/>
</dbReference>
<feature type="transmembrane region" description="Helical" evidence="1">
    <location>
        <begin position="397"/>
        <end position="418"/>
    </location>
</feature>
<feature type="transmembrane region" description="Helical" evidence="1">
    <location>
        <begin position="89"/>
        <end position="109"/>
    </location>
</feature>
<feature type="transmembrane region" description="Helical" evidence="1">
    <location>
        <begin position="367"/>
        <end position="385"/>
    </location>
</feature>
<keyword evidence="1" id="KW-1133">Transmembrane helix</keyword>
<accession>A0A1H4KLD7</accession>
<feature type="transmembrane region" description="Helical" evidence="1">
    <location>
        <begin position="281"/>
        <end position="300"/>
    </location>
</feature>
<gene>
    <name evidence="2" type="ORF">SAMN05443244_1249</name>
</gene>
<evidence type="ECO:0000256" key="1">
    <source>
        <dbReference type="SAM" id="Phobius"/>
    </source>
</evidence>
<dbReference type="EMBL" id="FNSD01000001">
    <property type="protein sequence ID" value="SEB59213.1"/>
    <property type="molecule type" value="Genomic_DNA"/>
</dbReference>
<organism evidence="2 3">
    <name type="scientific">Terriglobus roseus</name>
    <dbReference type="NCBI Taxonomy" id="392734"/>
    <lineage>
        <taxon>Bacteria</taxon>
        <taxon>Pseudomonadati</taxon>
        <taxon>Acidobacteriota</taxon>
        <taxon>Terriglobia</taxon>
        <taxon>Terriglobales</taxon>
        <taxon>Acidobacteriaceae</taxon>
        <taxon>Terriglobus</taxon>
    </lineage>
</organism>
<dbReference type="RefSeq" id="WP_074652820.1">
    <property type="nucleotide sequence ID" value="NZ_FNSD01000001.1"/>
</dbReference>
<name>A0A1H4KLD7_9BACT</name>
<protein>
    <recommendedName>
        <fullName evidence="4">Membrane protein YfhO</fullName>
    </recommendedName>
</protein>
<evidence type="ECO:0000313" key="2">
    <source>
        <dbReference type="EMBL" id="SEB59213.1"/>
    </source>
</evidence>
<proteinExistence type="predicted"/>
<evidence type="ECO:0008006" key="4">
    <source>
        <dbReference type="Google" id="ProtNLM"/>
    </source>
</evidence>
<reference evidence="2 3" key="1">
    <citation type="submission" date="2016-10" db="EMBL/GenBank/DDBJ databases">
        <authorList>
            <person name="de Groot N.N."/>
        </authorList>
    </citation>
    <scope>NUCLEOTIDE SEQUENCE [LARGE SCALE GENOMIC DNA]</scope>
    <source>
        <strain evidence="2 3">AB35.6</strain>
    </source>
</reference>